<evidence type="ECO:0000256" key="2">
    <source>
        <dbReference type="SAM" id="MobiDB-lite"/>
    </source>
</evidence>
<dbReference type="AlphaFoldDB" id="A0A1I7XZ80"/>
<name>A0A1I7XZ80_9BILA</name>
<evidence type="ECO:0000256" key="1">
    <source>
        <dbReference type="SAM" id="Coils"/>
    </source>
</evidence>
<feature type="region of interest" description="Disordered" evidence="2">
    <location>
        <begin position="208"/>
        <end position="262"/>
    </location>
</feature>
<evidence type="ECO:0000313" key="3">
    <source>
        <dbReference type="Proteomes" id="UP000095287"/>
    </source>
</evidence>
<evidence type="ECO:0000313" key="4">
    <source>
        <dbReference type="WBParaSite" id="L893_g1098.t1"/>
    </source>
</evidence>
<feature type="compositionally biased region" description="Low complexity" evidence="2">
    <location>
        <begin position="250"/>
        <end position="262"/>
    </location>
</feature>
<feature type="compositionally biased region" description="Basic and acidic residues" evidence="2">
    <location>
        <begin position="208"/>
        <end position="218"/>
    </location>
</feature>
<proteinExistence type="predicted"/>
<dbReference type="WBParaSite" id="L893_g1098.t1">
    <property type="protein sequence ID" value="L893_g1098.t1"/>
    <property type="gene ID" value="L893_g1098"/>
</dbReference>
<sequence length="290" mass="32277">MDRAKAVPSQSAIRKYGIKFDADGNVLPRLVADNVLRGLRENVVNIEKSLETHKRQVAHLEQQLAIAKEEHDLLTVADFLARREEIKKKQRPTRPSTPPSVIHREVNVESEKLPGGWEDDGVGDEELAAIVRESAQQHGLARHEQSAEQHESALKHILELPQDEGVVAKKARDEPAFVEQDAAAADVLIVVEPDSTAVEAPAEEELVLTEKKTRKSDSAPEVTEDEKEKRQVREPSAIRTTRKPRAAHNGTSYGKSYSSGTTQTLRRFTKAITGTKRNLTIPTMAMKAHY</sequence>
<protein>
    <submittedName>
        <fullName evidence="4">Shugoshin_C domain-containing protein</fullName>
    </submittedName>
</protein>
<accession>A0A1I7XZ80</accession>
<feature type="coiled-coil region" evidence="1">
    <location>
        <begin position="36"/>
        <end position="77"/>
    </location>
</feature>
<reference evidence="4" key="1">
    <citation type="submission" date="2016-11" db="UniProtKB">
        <authorList>
            <consortium name="WormBaseParasite"/>
        </authorList>
    </citation>
    <scope>IDENTIFICATION</scope>
</reference>
<dbReference type="Proteomes" id="UP000095287">
    <property type="component" value="Unplaced"/>
</dbReference>
<keyword evidence="1" id="KW-0175">Coiled coil</keyword>
<keyword evidence="3" id="KW-1185">Reference proteome</keyword>
<organism evidence="3 4">
    <name type="scientific">Steinernema glaseri</name>
    <dbReference type="NCBI Taxonomy" id="37863"/>
    <lineage>
        <taxon>Eukaryota</taxon>
        <taxon>Metazoa</taxon>
        <taxon>Ecdysozoa</taxon>
        <taxon>Nematoda</taxon>
        <taxon>Chromadorea</taxon>
        <taxon>Rhabditida</taxon>
        <taxon>Tylenchina</taxon>
        <taxon>Panagrolaimomorpha</taxon>
        <taxon>Strongyloidoidea</taxon>
        <taxon>Steinernematidae</taxon>
        <taxon>Steinernema</taxon>
    </lineage>
</organism>